<dbReference type="RefSeq" id="WP_000323222.1">
    <property type="nucleotide sequence ID" value="NZ_CP015842.1"/>
</dbReference>
<dbReference type="RefSeq" id="NP_312980.1">
    <property type="nucleotide sequence ID" value="NC_002695.1"/>
</dbReference>
<evidence type="ECO:0000313" key="1">
    <source>
        <dbReference type="EMBL" id="BAB38376.1"/>
    </source>
</evidence>
<dbReference type="KEGG" id="ecs:ECs_4953"/>
<dbReference type="EMBL" id="BA000007">
    <property type="protein sequence ID" value="BAB38376.1"/>
    <property type="molecule type" value="Genomic_DNA"/>
</dbReference>
<keyword evidence="2" id="KW-1185">Reference proteome</keyword>
<dbReference type="STRING" id="386585.gene:10368064"/>
<organism evidence="1 2">
    <name type="scientific">Escherichia coli O157:H7</name>
    <dbReference type="NCBI Taxonomy" id="83334"/>
    <lineage>
        <taxon>Bacteria</taxon>
        <taxon>Pseudomonadati</taxon>
        <taxon>Pseudomonadota</taxon>
        <taxon>Gammaproteobacteria</taxon>
        <taxon>Enterobacterales</taxon>
        <taxon>Enterobacteriaceae</taxon>
        <taxon>Escherichia</taxon>
    </lineage>
</organism>
<dbReference type="HOGENOM" id="CLU_133714_0_0_6"/>
<accession>A0A6M6YFI0</accession>
<reference evidence="1 2" key="2">
    <citation type="journal article" date="2001" name="DNA Res.">
        <title>Complete genome sequence of enterohemorrhagic Escherichia coli O157:H7 and genomic comparison with a laboratory strain K-12.</title>
        <authorList>
            <person name="Hayashi T."/>
            <person name="Makino K."/>
            <person name="Ohnishi M."/>
            <person name="Kurokawa K."/>
            <person name="Ishii K."/>
            <person name="Yokoyama K."/>
            <person name="Han C.G."/>
            <person name="Ohtsubo E."/>
            <person name="Nakayama K."/>
            <person name="Murata T."/>
            <person name="Tanaka M."/>
            <person name="Tobe T."/>
            <person name="Iida T."/>
            <person name="Takami H."/>
            <person name="Honda T."/>
            <person name="Sasakawa C."/>
            <person name="Ogasawara N."/>
            <person name="Yasunaga T."/>
            <person name="Kuhara S."/>
            <person name="Shiba T."/>
            <person name="Hattori M."/>
            <person name="Shinagawa H."/>
        </authorList>
    </citation>
    <scope>NUCLEOTIDE SEQUENCE [LARGE SCALE GENOMIC DNA]</scope>
    <source>
        <strain evidence="2">O157:H7 / Sakai / RIMD 0509952 / EHEC</strain>
    </source>
</reference>
<dbReference type="PATRIC" id="fig|386585.9.peg.5178"/>
<dbReference type="Proteomes" id="UP000000558">
    <property type="component" value="Chromosome"/>
</dbReference>
<gene>
    <name evidence="1" type="ORF">ECs_4953</name>
</gene>
<dbReference type="GeneID" id="914830"/>
<proteinExistence type="predicted"/>
<accession>A0A0H3JIB2</accession>
<sequence>MAYFYFKLDRVQTNKYFTKYQQTVLPLRNSILRALLKNTGAAGLRLKPFAMDVISEFYFSGALPAGWRKRDDVAFIGDGPCFIARPDESCPEGPAIAAMIETAERELRKRPDFLVWLCEKLGVMRIPSMFNTDSWWTPSLSRDALCVVFKVGAYGREIKGCIPEECQEIKHSEYVALTEE</sequence>
<protein>
    <submittedName>
        <fullName evidence="1">Uncharacterized protein</fullName>
    </submittedName>
</protein>
<dbReference type="AlphaFoldDB" id="A0A0H3JIB2"/>
<reference evidence="1 2" key="1">
    <citation type="journal article" date="2000" name="Syst. Appl. Microbiol.">
        <title>Comparative analysis of the whole set of rRNA operons between an enterohemorrhagic Escherichia coli O157:H7 Sakai strain and an Escherichia coli K-12 strain MG1655.</title>
        <authorList>
            <person name="Ohnishi M."/>
            <person name="Murata T."/>
            <person name="Nakayama K."/>
            <person name="Kuhara S."/>
            <person name="Hattori M."/>
            <person name="Kurokawa K."/>
            <person name="Yasunaga T."/>
            <person name="Yokoyama K."/>
            <person name="Makino K."/>
            <person name="Shinagawa H."/>
            <person name="Hayashi T."/>
        </authorList>
    </citation>
    <scope>NUCLEOTIDE SEQUENCE [LARGE SCALE GENOMIC DNA]</scope>
    <source>
        <strain evidence="2">O157:H7 / Sakai / RIMD 0509952 / EHEC</strain>
    </source>
</reference>
<evidence type="ECO:0000313" key="2">
    <source>
        <dbReference type="Proteomes" id="UP000000558"/>
    </source>
</evidence>
<name>A0A0H3JIB2_ECO57</name>